<evidence type="ECO:0000256" key="3">
    <source>
        <dbReference type="ARBA" id="ARBA00022475"/>
    </source>
</evidence>
<dbReference type="PANTHER" id="PTHR30627">
    <property type="entry name" value="PEPTIDOGLYCAN D,D-TRANSPEPTIDASE"/>
    <property type="match status" value="1"/>
</dbReference>
<evidence type="ECO:0000256" key="5">
    <source>
        <dbReference type="ARBA" id="ARBA00022960"/>
    </source>
</evidence>
<sequence length="605" mass="67767">MPKLGKAFSDNVTIFKRRKRDFDFNKFTGWGVRLTLLYFLLLFFSITLIVRLFHLTIVKGNENQRLSEGNRIRTFIIHAPRGIIYDRRGIPLLENIAGVRAENKCSDDKYCGKSFFTLEQWATHTKVNINYEMDYKREYLYPEETASVLGYLTEITDEELNNPYYQYQNYNLGDHIGRMGLEAILEKQLRGIDGKELIEVDANNNRIRTLGQVDAVPGSDIYLTLDIDIQKKAYFSMDGKTGAVVASKPRSGEILALVSTPSFDPNAIVAGMSSKDYAQLINDQELKLFNRAISGVYPPGSIFKLIVSVAGLESGKFTSVTSVTDTGIIRIGDFSFANWFFTQYGRTDGEVNILKAIARSNDIYFYKLGETTGISEISKWAKKFGLGQKTGIELSGEGEGLMPDAVWRKKVRGEDWYLGDTYHIAIGQGDLLTTPLQANMWTNVIASGGYLCKPTLIKSEPQQFLNINQSKPSCQKLDIKKDTIDTITEGMRRVCTKGNEGGYDGTGYAFFDFEIMKENLTADSGLGERKKIDVACKTGTAEFGDPQNQTHAWFTAFAPLPIARDDNYISGDPEIVVTVLVEKGGEGSVVAAPIAKQIFEEWFKR</sequence>
<dbReference type="GO" id="GO:0005886">
    <property type="term" value="C:plasma membrane"/>
    <property type="evidence" value="ECO:0007669"/>
    <property type="project" value="UniProtKB-SubCell"/>
</dbReference>
<dbReference type="InterPro" id="IPR036138">
    <property type="entry name" value="PBP_dimer_sf"/>
</dbReference>
<comment type="subcellular location">
    <subcellularLocation>
        <location evidence="2">Cell membrane</location>
    </subcellularLocation>
    <subcellularLocation>
        <location evidence="1">Membrane</location>
        <topology evidence="1">Single-pass membrane protein</topology>
    </subcellularLocation>
</comment>
<dbReference type="PANTHER" id="PTHR30627:SF2">
    <property type="entry name" value="PEPTIDOGLYCAN D,D-TRANSPEPTIDASE MRDA"/>
    <property type="match status" value="1"/>
</dbReference>
<keyword evidence="3" id="KW-1003">Cell membrane</keyword>
<evidence type="ECO:0000256" key="10">
    <source>
        <dbReference type="SAM" id="Phobius"/>
    </source>
</evidence>
<dbReference type="InterPro" id="IPR001460">
    <property type="entry name" value="PCN-bd_Tpept"/>
</dbReference>
<dbReference type="SUPFAM" id="SSF56601">
    <property type="entry name" value="beta-lactamase/transpeptidase-like"/>
    <property type="match status" value="1"/>
</dbReference>
<dbReference type="Proteomes" id="UP000034176">
    <property type="component" value="Unassembled WGS sequence"/>
</dbReference>
<dbReference type="GO" id="GO:0008360">
    <property type="term" value="P:regulation of cell shape"/>
    <property type="evidence" value="ECO:0007669"/>
    <property type="project" value="UniProtKB-KW"/>
</dbReference>
<feature type="domain" description="Penicillin-binding protein dimerisation" evidence="12">
    <location>
        <begin position="126"/>
        <end position="209"/>
    </location>
</feature>
<evidence type="ECO:0000259" key="12">
    <source>
        <dbReference type="Pfam" id="PF03717"/>
    </source>
</evidence>
<dbReference type="PATRIC" id="fig|1618434.3.peg.248"/>
<dbReference type="STRING" id="1618434.UR52_C0003G0007"/>
<proteinExistence type="predicted"/>
<dbReference type="InterPro" id="IPR005311">
    <property type="entry name" value="PBP_dimer"/>
</dbReference>
<evidence type="ECO:0000313" key="13">
    <source>
        <dbReference type="EMBL" id="KKP59745.1"/>
    </source>
</evidence>
<evidence type="ECO:0000256" key="7">
    <source>
        <dbReference type="ARBA" id="ARBA00022989"/>
    </source>
</evidence>
<dbReference type="Pfam" id="PF00905">
    <property type="entry name" value="Transpeptidase"/>
    <property type="match status" value="1"/>
</dbReference>
<keyword evidence="7 10" id="KW-1133">Transmembrane helix</keyword>
<feature type="transmembrane region" description="Helical" evidence="10">
    <location>
        <begin position="36"/>
        <end position="58"/>
    </location>
</feature>
<accession>A0A0G0D8V5</accession>
<evidence type="ECO:0000256" key="8">
    <source>
        <dbReference type="ARBA" id="ARBA00023136"/>
    </source>
</evidence>
<dbReference type="GO" id="GO:0071972">
    <property type="term" value="F:peptidoglycan L,D-transpeptidase activity"/>
    <property type="evidence" value="ECO:0007669"/>
    <property type="project" value="TreeGrafter"/>
</dbReference>
<gene>
    <name evidence="13" type="ORF">UR52_C0003G0007</name>
</gene>
<keyword evidence="5" id="KW-0133">Cell shape</keyword>
<dbReference type="GO" id="GO:0009252">
    <property type="term" value="P:peptidoglycan biosynthetic process"/>
    <property type="evidence" value="ECO:0007669"/>
    <property type="project" value="UniProtKB-KW"/>
</dbReference>
<evidence type="ECO:0000256" key="6">
    <source>
        <dbReference type="ARBA" id="ARBA00022984"/>
    </source>
</evidence>
<feature type="domain" description="Penicillin-binding protein transpeptidase" evidence="11">
    <location>
        <begin position="242"/>
        <end position="600"/>
    </location>
</feature>
<evidence type="ECO:0000256" key="2">
    <source>
        <dbReference type="ARBA" id="ARBA00004236"/>
    </source>
</evidence>
<protein>
    <submittedName>
        <fullName evidence="13">Penicillin-binding protein 2</fullName>
    </submittedName>
</protein>
<dbReference type="EMBL" id="LBPN01000003">
    <property type="protein sequence ID" value="KKP59745.1"/>
    <property type="molecule type" value="Genomic_DNA"/>
</dbReference>
<dbReference type="SUPFAM" id="SSF56519">
    <property type="entry name" value="Penicillin binding protein dimerisation domain"/>
    <property type="match status" value="1"/>
</dbReference>
<evidence type="ECO:0000256" key="4">
    <source>
        <dbReference type="ARBA" id="ARBA00022692"/>
    </source>
</evidence>
<dbReference type="InterPro" id="IPR012338">
    <property type="entry name" value="Beta-lactam/transpept-like"/>
</dbReference>
<evidence type="ECO:0000313" key="14">
    <source>
        <dbReference type="Proteomes" id="UP000034176"/>
    </source>
</evidence>
<keyword evidence="8 10" id="KW-0472">Membrane</keyword>
<keyword evidence="4 10" id="KW-0812">Transmembrane</keyword>
<dbReference type="AlphaFoldDB" id="A0A0G0D8V5"/>
<name>A0A0G0D8V5_9BACT</name>
<evidence type="ECO:0000256" key="9">
    <source>
        <dbReference type="ARBA" id="ARBA00023316"/>
    </source>
</evidence>
<dbReference type="Gene3D" id="3.90.1310.10">
    <property type="entry name" value="Penicillin-binding protein 2a (Domain 2)"/>
    <property type="match status" value="1"/>
</dbReference>
<dbReference type="GO" id="GO:0071555">
    <property type="term" value="P:cell wall organization"/>
    <property type="evidence" value="ECO:0007669"/>
    <property type="project" value="UniProtKB-KW"/>
</dbReference>
<evidence type="ECO:0000259" key="11">
    <source>
        <dbReference type="Pfam" id="PF00905"/>
    </source>
</evidence>
<dbReference type="GO" id="GO:0008658">
    <property type="term" value="F:penicillin binding"/>
    <property type="evidence" value="ECO:0007669"/>
    <property type="project" value="InterPro"/>
</dbReference>
<comment type="caution">
    <text evidence="13">The sequence shown here is derived from an EMBL/GenBank/DDBJ whole genome shotgun (WGS) entry which is preliminary data.</text>
</comment>
<evidence type="ECO:0000256" key="1">
    <source>
        <dbReference type="ARBA" id="ARBA00004167"/>
    </source>
</evidence>
<organism evidence="13 14">
    <name type="scientific">Candidatus Gottesmanbacteria bacterium GW2011_GWA1_34_13</name>
    <dbReference type="NCBI Taxonomy" id="1618434"/>
    <lineage>
        <taxon>Bacteria</taxon>
        <taxon>Candidatus Gottesmaniibacteriota</taxon>
    </lineage>
</organism>
<dbReference type="InterPro" id="IPR050515">
    <property type="entry name" value="Beta-lactam/transpept"/>
</dbReference>
<reference evidence="13 14" key="1">
    <citation type="journal article" date="2015" name="Nature">
        <title>rRNA introns, odd ribosomes, and small enigmatic genomes across a large radiation of phyla.</title>
        <authorList>
            <person name="Brown C.T."/>
            <person name="Hug L.A."/>
            <person name="Thomas B.C."/>
            <person name="Sharon I."/>
            <person name="Castelle C.J."/>
            <person name="Singh A."/>
            <person name="Wilkins M.J."/>
            <person name="Williams K.H."/>
            <person name="Banfield J.F."/>
        </authorList>
    </citation>
    <scope>NUCLEOTIDE SEQUENCE [LARGE SCALE GENOMIC DNA]</scope>
</reference>
<dbReference type="Gene3D" id="3.40.710.10">
    <property type="entry name" value="DD-peptidase/beta-lactamase superfamily"/>
    <property type="match status" value="1"/>
</dbReference>
<keyword evidence="6" id="KW-0573">Peptidoglycan synthesis</keyword>
<dbReference type="Pfam" id="PF03717">
    <property type="entry name" value="PBP_dimer"/>
    <property type="match status" value="1"/>
</dbReference>
<keyword evidence="9" id="KW-0961">Cell wall biogenesis/degradation</keyword>